<dbReference type="EMBL" id="ML975521">
    <property type="protein sequence ID" value="KAF1828604.1"/>
    <property type="molecule type" value="Genomic_DNA"/>
</dbReference>
<proteinExistence type="predicted"/>
<feature type="domain" description="PD-(D/E)XK nuclease-like" evidence="2">
    <location>
        <begin position="187"/>
        <end position="440"/>
    </location>
</feature>
<feature type="region of interest" description="Disordered" evidence="1">
    <location>
        <begin position="102"/>
        <end position="125"/>
    </location>
</feature>
<accession>A0A6A5K2C1</accession>
<dbReference type="Pfam" id="PF20516">
    <property type="entry name" value="PDDEXK_12"/>
    <property type="match status" value="1"/>
</dbReference>
<protein>
    <recommendedName>
        <fullName evidence="2">PD-(D/E)XK nuclease-like domain-containing protein</fullName>
    </recommendedName>
</protein>
<evidence type="ECO:0000313" key="4">
    <source>
        <dbReference type="Proteomes" id="UP000800040"/>
    </source>
</evidence>
<name>A0A6A5K2C1_9PLEO</name>
<dbReference type="Proteomes" id="UP000800040">
    <property type="component" value="Unassembled WGS sequence"/>
</dbReference>
<evidence type="ECO:0000313" key="3">
    <source>
        <dbReference type="EMBL" id="KAF1828604.1"/>
    </source>
</evidence>
<dbReference type="OrthoDB" id="4161186at2759"/>
<feature type="region of interest" description="Disordered" evidence="1">
    <location>
        <begin position="24"/>
        <end position="88"/>
    </location>
</feature>
<reference evidence="3" key="1">
    <citation type="submission" date="2020-01" db="EMBL/GenBank/DDBJ databases">
        <authorList>
            <consortium name="DOE Joint Genome Institute"/>
            <person name="Haridas S."/>
            <person name="Albert R."/>
            <person name="Binder M."/>
            <person name="Bloem J."/>
            <person name="Labutti K."/>
            <person name="Salamov A."/>
            <person name="Andreopoulos B."/>
            <person name="Baker S.E."/>
            <person name="Barry K."/>
            <person name="Bills G."/>
            <person name="Bluhm B.H."/>
            <person name="Cannon C."/>
            <person name="Castanera R."/>
            <person name="Culley D.E."/>
            <person name="Daum C."/>
            <person name="Ezra D."/>
            <person name="Gonzalez J.B."/>
            <person name="Henrissat B."/>
            <person name="Kuo A."/>
            <person name="Liang C."/>
            <person name="Lipzen A."/>
            <person name="Lutzoni F."/>
            <person name="Magnuson J."/>
            <person name="Mondo S."/>
            <person name="Nolan M."/>
            <person name="Ohm R."/>
            <person name="Pangilinan J."/>
            <person name="Park H.-J."/>
            <person name="Ramirez L."/>
            <person name="Alfaro M."/>
            <person name="Sun H."/>
            <person name="Tritt A."/>
            <person name="Yoshinaga Y."/>
            <person name="Zwiers L.-H."/>
            <person name="Turgeon B.G."/>
            <person name="Goodwin S.B."/>
            <person name="Spatafora J.W."/>
            <person name="Crous P.W."/>
            <person name="Grigoriev I.V."/>
        </authorList>
    </citation>
    <scope>NUCLEOTIDE SEQUENCE</scope>
    <source>
        <strain evidence="3">P77</strain>
    </source>
</reference>
<organism evidence="3 4">
    <name type="scientific">Decorospora gaudefroyi</name>
    <dbReference type="NCBI Taxonomy" id="184978"/>
    <lineage>
        <taxon>Eukaryota</taxon>
        <taxon>Fungi</taxon>
        <taxon>Dikarya</taxon>
        <taxon>Ascomycota</taxon>
        <taxon>Pezizomycotina</taxon>
        <taxon>Dothideomycetes</taxon>
        <taxon>Pleosporomycetidae</taxon>
        <taxon>Pleosporales</taxon>
        <taxon>Pleosporineae</taxon>
        <taxon>Pleosporaceae</taxon>
        <taxon>Decorospora</taxon>
    </lineage>
</organism>
<dbReference type="AlphaFoldDB" id="A0A6A5K2C1"/>
<keyword evidence="4" id="KW-1185">Reference proteome</keyword>
<dbReference type="InterPro" id="IPR046797">
    <property type="entry name" value="PDDEXK_12"/>
</dbReference>
<sequence>MDPESHTSTIQHNRIKLWLASRHGDILPLTPPPDDDPRLRQASLKRKRAMSLPANVPASSSQRSDSPKRRRTDDMDDVQPEQSVSQLGSEAALALNRTITFSPPASRVSSGSKRPSSPTRETPIILRSALPPVWTESLNGLKEAPPEPVDRLGDWLAEGVDFGFIPQGLQHVIKNDPEVGHQTTKPGDFDRSDMRSAEEMSAVWEEAKKIFLNARDCKDGSRDENAWCDDVVRPLVHLAIELYGGDKWWFQNVQSQSVNPLYLSTIPAPILTDPTRRKPIDHKTDYVLSYSHRDSTISALYKRLDAASNSEIGPTLDAFTKRTALFSGIEVKPASGDHTEAELQMSIWIAASLRKKLELTQMAQIPLDPTTMVEPTLTIVGHEHSVYYAYPREDLVSRRSGVHVLGPDRDRFERLSTDSIRGIFRLIRLYGNLLRYGMNEGEDGYWGGFFRPVLNKLAGSPEEQDR</sequence>
<gene>
    <name evidence="3" type="ORF">BDW02DRAFT_574729</name>
</gene>
<evidence type="ECO:0000256" key="1">
    <source>
        <dbReference type="SAM" id="MobiDB-lite"/>
    </source>
</evidence>
<feature type="compositionally biased region" description="Low complexity" evidence="1">
    <location>
        <begin position="106"/>
        <end position="118"/>
    </location>
</feature>
<evidence type="ECO:0000259" key="2">
    <source>
        <dbReference type="Pfam" id="PF20516"/>
    </source>
</evidence>